<feature type="transmembrane region" description="Helical" evidence="1">
    <location>
        <begin position="229"/>
        <end position="251"/>
    </location>
</feature>
<keyword evidence="3" id="KW-1185">Reference proteome</keyword>
<accession>A0A1I3JC40</accession>
<dbReference type="PANTHER" id="PTHR36833:SF1">
    <property type="entry name" value="INTEGRAL MEMBRANE TRANSPORT PROTEIN"/>
    <property type="match status" value="1"/>
</dbReference>
<dbReference type="OrthoDB" id="9800610at2"/>
<sequence>MFHLRLYMEYLKQYMKVRLAYRWDFVAQFVTDFLFQAINLVFILVVFGHTNNLNGWSQAEVIFIYGYFLIPWSIFVAFFNLWDFNERYIIRGELDRVLTRPVHSLVQVIMETMTPESLIGVITGLIVMGWAMTDLNLTWTWYDPIWFILFTLGGVAIYAGIFISLTSISLFTDSKSDIQPIMYNIGNYGRYPVNIYHRVIQFVLTWILPFAFVGFYPASYLLDKANWQWYAFLTPIVGMVFLGIGVMIWNVGIRHYRGAGN</sequence>
<feature type="transmembrane region" description="Helical" evidence="1">
    <location>
        <begin position="199"/>
        <end position="217"/>
    </location>
</feature>
<keyword evidence="1" id="KW-1133">Transmembrane helix</keyword>
<reference evidence="2 3" key="1">
    <citation type="submission" date="2016-10" db="EMBL/GenBank/DDBJ databases">
        <authorList>
            <person name="de Groot N.N."/>
        </authorList>
    </citation>
    <scope>NUCLEOTIDE SEQUENCE [LARGE SCALE GENOMIC DNA]</scope>
    <source>
        <strain evidence="2 3">DSM 44778</strain>
    </source>
</reference>
<dbReference type="STRING" id="46223.SAMN05421852_10114"/>
<dbReference type="InterPro" id="IPR010390">
    <property type="entry name" value="ABC-2_transporter-like"/>
</dbReference>
<dbReference type="AlphaFoldDB" id="A0A1I3JC40"/>
<dbReference type="Proteomes" id="UP000199545">
    <property type="component" value="Unassembled WGS sequence"/>
</dbReference>
<dbReference type="EMBL" id="FORR01000001">
    <property type="protein sequence ID" value="SFI57706.1"/>
    <property type="molecule type" value="Genomic_DNA"/>
</dbReference>
<evidence type="ECO:0000313" key="3">
    <source>
        <dbReference type="Proteomes" id="UP000199545"/>
    </source>
</evidence>
<proteinExistence type="predicted"/>
<keyword evidence="1" id="KW-0812">Transmembrane</keyword>
<evidence type="ECO:0000313" key="2">
    <source>
        <dbReference type="EMBL" id="SFI57706.1"/>
    </source>
</evidence>
<feature type="transmembrane region" description="Helical" evidence="1">
    <location>
        <begin position="21"/>
        <end position="47"/>
    </location>
</feature>
<dbReference type="RefSeq" id="WP_093226921.1">
    <property type="nucleotide sequence ID" value="NZ_FORR01000001.1"/>
</dbReference>
<feature type="transmembrane region" description="Helical" evidence="1">
    <location>
        <begin position="117"/>
        <end position="133"/>
    </location>
</feature>
<dbReference type="PANTHER" id="PTHR36833">
    <property type="entry name" value="SLR0610 PROTEIN-RELATED"/>
    <property type="match status" value="1"/>
</dbReference>
<keyword evidence="1" id="KW-0472">Membrane</keyword>
<name>A0A1I3JC40_9BACL</name>
<protein>
    <submittedName>
        <fullName evidence="2">ABC-2 type transport system permease protein</fullName>
    </submittedName>
</protein>
<feature type="transmembrane region" description="Helical" evidence="1">
    <location>
        <begin position="62"/>
        <end position="82"/>
    </location>
</feature>
<feature type="transmembrane region" description="Helical" evidence="1">
    <location>
        <begin position="145"/>
        <end position="172"/>
    </location>
</feature>
<gene>
    <name evidence="2" type="ORF">SAMN05421852_10114</name>
</gene>
<dbReference type="Pfam" id="PF06182">
    <property type="entry name" value="ABC2_membrane_6"/>
    <property type="match status" value="1"/>
</dbReference>
<evidence type="ECO:0000256" key="1">
    <source>
        <dbReference type="SAM" id="Phobius"/>
    </source>
</evidence>
<organism evidence="2 3">
    <name type="scientific">Thermoflavimicrobium dichotomicum</name>
    <dbReference type="NCBI Taxonomy" id="46223"/>
    <lineage>
        <taxon>Bacteria</taxon>
        <taxon>Bacillati</taxon>
        <taxon>Bacillota</taxon>
        <taxon>Bacilli</taxon>
        <taxon>Bacillales</taxon>
        <taxon>Thermoactinomycetaceae</taxon>
        <taxon>Thermoflavimicrobium</taxon>
    </lineage>
</organism>